<keyword evidence="4" id="KW-1185">Reference proteome</keyword>
<feature type="domain" description="Thiolase N-terminal" evidence="1">
    <location>
        <begin position="9"/>
        <end position="178"/>
    </location>
</feature>
<dbReference type="InterPro" id="IPR002155">
    <property type="entry name" value="Thiolase"/>
</dbReference>
<sequence>MSIRGKAAITGFGETEFQKNSGKNIFQLASEASVKAIKDAQLSLSDIDGIITLSPLSTSARLNNILANYMGIKPTYSDEVSVYGASGGYALKQAAEAIASGAAKNVLVVGADQNFLYHHSSEPHYLSEAYQKPFLDMSATTSYAMVANLHQHLYGTNSEQRAKVAVDQRYNANHNENSLFGKKQLTIDDVLQSPLLSTPFHLFEVVSPCDGAIAFIVSRGDAAHSISKTPVFIDGAGFYSTHFMLSDAELLTNGVVTPIKKAAEIAFEMARITTDQIGVCGFYDCYTIAVILTIEDMGFCKKGEGGRFVQEHDLTFKGDFPVNTSGGQLSVGQPGDAGGMVNVVEVVRQLMGKAGDRQINDLEYGVTNTNGGLFSNECTLVLRRA</sequence>
<reference evidence="3 4" key="1">
    <citation type="submission" date="2024-05" db="EMBL/GenBank/DDBJ databases">
        <authorList>
            <person name="Venkateswaran K."/>
        </authorList>
    </citation>
    <scope>NUCLEOTIDE SEQUENCE [LARGE SCALE GENOMIC DNA]</scope>
    <source>
        <strain evidence="3 4">179-C4-2-HS</strain>
    </source>
</reference>
<dbReference type="EMBL" id="JAROBZ020000001">
    <property type="protein sequence ID" value="MFB3168540.1"/>
    <property type="molecule type" value="Genomic_DNA"/>
</dbReference>
<dbReference type="CDD" id="cd00829">
    <property type="entry name" value="SCP-x_thiolase"/>
    <property type="match status" value="1"/>
</dbReference>
<protein>
    <submittedName>
        <fullName evidence="3">Thiolase family protein</fullName>
    </submittedName>
</protein>
<organism evidence="3 4">
    <name type="scientific">Neobacillus driksii</name>
    <dbReference type="NCBI Taxonomy" id="3035913"/>
    <lineage>
        <taxon>Bacteria</taxon>
        <taxon>Bacillati</taxon>
        <taxon>Bacillota</taxon>
        <taxon>Bacilli</taxon>
        <taxon>Bacillales</taxon>
        <taxon>Bacillaceae</taxon>
        <taxon>Neobacillus</taxon>
    </lineage>
</organism>
<dbReference type="InterPro" id="IPR020616">
    <property type="entry name" value="Thiolase_N"/>
</dbReference>
<dbReference type="Pfam" id="PF22691">
    <property type="entry name" value="Thiolase_C_1"/>
    <property type="match status" value="1"/>
</dbReference>
<dbReference type="PANTHER" id="PTHR42870">
    <property type="entry name" value="ACETYL-COA C-ACETYLTRANSFERASE"/>
    <property type="match status" value="1"/>
</dbReference>
<comment type="caution">
    <text evidence="3">The sequence shown here is derived from an EMBL/GenBank/DDBJ whole genome shotgun (WGS) entry which is preliminary data.</text>
</comment>
<dbReference type="PIRSF" id="PIRSF000429">
    <property type="entry name" value="Ac-CoA_Ac_transf"/>
    <property type="match status" value="1"/>
</dbReference>
<dbReference type="Proteomes" id="UP001241748">
    <property type="component" value="Unassembled WGS sequence"/>
</dbReference>
<dbReference type="InterPro" id="IPR055140">
    <property type="entry name" value="Thiolase_C_2"/>
</dbReference>
<evidence type="ECO:0000259" key="2">
    <source>
        <dbReference type="Pfam" id="PF22691"/>
    </source>
</evidence>
<gene>
    <name evidence="3" type="ORF">P5G62_015595</name>
</gene>
<dbReference type="InterPro" id="IPR016039">
    <property type="entry name" value="Thiolase-like"/>
</dbReference>
<dbReference type="Gene3D" id="3.40.47.10">
    <property type="match status" value="1"/>
</dbReference>
<evidence type="ECO:0000313" key="3">
    <source>
        <dbReference type="EMBL" id="MFB3168540.1"/>
    </source>
</evidence>
<proteinExistence type="predicted"/>
<feature type="domain" description="Thiolase C-terminal" evidence="2">
    <location>
        <begin position="240"/>
        <end position="384"/>
    </location>
</feature>
<name>A0ABV4YUQ0_9BACI</name>
<dbReference type="SUPFAM" id="SSF53901">
    <property type="entry name" value="Thiolase-like"/>
    <property type="match status" value="1"/>
</dbReference>
<evidence type="ECO:0000313" key="4">
    <source>
        <dbReference type="Proteomes" id="UP001241748"/>
    </source>
</evidence>
<evidence type="ECO:0000259" key="1">
    <source>
        <dbReference type="Pfam" id="PF00108"/>
    </source>
</evidence>
<dbReference type="RefSeq" id="WP_306072911.1">
    <property type="nucleotide sequence ID" value="NZ_JAROBZ020000001.1"/>
</dbReference>
<dbReference type="Pfam" id="PF00108">
    <property type="entry name" value="Thiolase_N"/>
    <property type="match status" value="1"/>
</dbReference>
<dbReference type="PANTHER" id="PTHR42870:SF2">
    <property type="entry name" value="LIPID-TRANSFER PROTEIN, PUTATIVE-RELATED"/>
    <property type="match status" value="1"/>
</dbReference>
<accession>A0ABV4YUQ0</accession>